<evidence type="ECO:0000313" key="6">
    <source>
        <dbReference type="Proteomes" id="UP001553715"/>
    </source>
</evidence>
<keyword evidence="3" id="KW-0804">Transcription</keyword>
<organism evidence="5 6">
    <name type="scientific">Microbacterium profundi</name>
    <dbReference type="NCBI Taxonomy" id="450380"/>
    <lineage>
        <taxon>Bacteria</taxon>
        <taxon>Bacillati</taxon>
        <taxon>Actinomycetota</taxon>
        <taxon>Actinomycetes</taxon>
        <taxon>Micrococcales</taxon>
        <taxon>Microbacteriaceae</taxon>
        <taxon>Microbacterium</taxon>
    </lineage>
</organism>
<dbReference type="CDD" id="cd00090">
    <property type="entry name" value="HTH_ARSR"/>
    <property type="match status" value="1"/>
</dbReference>
<keyword evidence="2" id="KW-0238">DNA-binding</keyword>
<protein>
    <submittedName>
        <fullName evidence="5">Metalloregulator ArsR/SmtB family transcription factor</fullName>
    </submittedName>
</protein>
<dbReference type="Gene3D" id="1.10.10.10">
    <property type="entry name" value="Winged helix-like DNA-binding domain superfamily/Winged helix DNA-binding domain"/>
    <property type="match status" value="1"/>
</dbReference>
<evidence type="ECO:0000259" key="4">
    <source>
        <dbReference type="PROSITE" id="PS50987"/>
    </source>
</evidence>
<dbReference type="Proteomes" id="UP001553715">
    <property type="component" value="Unassembled WGS sequence"/>
</dbReference>
<keyword evidence="6" id="KW-1185">Reference proteome</keyword>
<dbReference type="Pfam" id="PF01022">
    <property type="entry name" value="HTH_5"/>
    <property type="match status" value="1"/>
</dbReference>
<dbReference type="InterPro" id="IPR051011">
    <property type="entry name" value="Metal_resp_trans_reg"/>
</dbReference>
<dbReference type="EMBL" id="JBFBMH010000045">
    <property type="protein sequence ID" value="MEW1976720.1"/>
    <property type="molecule type" value="Genomic_DNA"/>
</dbReference>
<gene>
    <name evidence="5" type="ORF">AB0301_16825</name>
</gene>
<dbReference type="PROSITE" id="PS50987">
    <property type="entry name" value="HTH_ARSR_2"/>
    <property type="match status" value="1"/>
</dbReference>
<dbReference type="RefSeq" id="WP_033105415.1">
    <property type="nucleotide sequence ID" value="NZ_JAJVKR010000002.1"/>
</dbReference>
<accession>A0ABV3LLD9</accession>
<evidence type="ECO:0000256" key="3">
    <source>
        <dbReference type="ARBA" id="ARBA00023163"/>
    </source>
</evidence>
<dbReference type="InterPro" id="IPR011991">
    <property type="entry name" value="ArsR-like_HTH"/>
</dbReference>
<feature type="domain" description="HTH arsR-type" evidence="4">
    <location>
        <begin position="12"/>
        <end position="106"/>
    </location>
</feature>
<dbReference type="SMART" id="SM00418">
    <property type="entry name" value="HTH_ARSR"/>
    <property type="match status" value="1"/>
</dbReference>
<dbReference type="PANTHER" id="PTHR43132">
    <property type="entry name" value="ARSENICAL RESISTANCE OPERON REPRESSOR ARSR-RELATED"/>
    <property type="match status" value="1"/>
</dbReference>
<sequence>MHADTNMDRLQPDGPFVEVAVEVFRLLADATRIRIILALQEGELSVSALAELVDRSPAAVSQHLAKLRWGKVVRVRQDGNRMFYRLTDEHAQRLVTEAILQAEHAVEDTPHHHT</sequence>
<proteinExistence type="predicted"/>
<name>A0ABV3LLD9_9MICO</name>
<reference evidence="5 6" key="1">
    <citation type="submission" date="2024-06" db="EMBL/GenBank/DDBJ databases">
        <title>The Natural Products Discovery Center: Release of the First 8490 Sequenced Strains for Exploring Actinobacteria Biosynthetic Diversity.</title>
        <authorList>
            <person name="Kalkreuter E."/>
            <person name="Kautsar S.A."/>
            <person name="Yang D."/>
            <person name="Bader C.D."/>
            <person name="Teijaro C.N."/>
            <person name="Fluegel L."/>
            <person name="Davis C.M."/>
            <person name="Simpson J.R."/>
            <person name="Lauterbach L."/>
            <person name="Steele A.D."/>
            <person name="Gui C."/>
            <person name="Meng S."/>
            <person name="Li G."/>
            <person name="Viehrig K."/>
            <person name="Ye F."/>
            <person name="Su P."/>
            <person name="Kiefer A.F."/>
            <person name="Nichols A."/>
            <person name="Cepeda A.J."/>
            <person name="Yan W."/>
            <person name="Fan B."/>
            <person name="Jiang Y."/>
            <person name="Adhikari A."/>
            <person name="Zheng C.-J."/>
            <person name="Schuster L."/>
            <person name="Cowan T.M."/>
            <person name="Smanski M.J."/>
            <person name="Chevrette M.G."/>
            <person name="De Carvalho L.P.S."/>
            <person name="Shen B."/>
        </authorList>
    </citation>
    <scope>NUCLEOTIDE SEQUENCE [LARGE SCALE GENOMIC DNA]</scope>
    <source>
        <strain evidence="5 6">NPDC077434</strain>
    </source>
</reference>
<dbReference type="InterPro" id="IPR036390">
    <property type="entry name" value="WH_DNA-bd_sf"/>
</dbReference>
<evidence type="ECO:0000256" key="1">
    <source>
        <dbReference type="ARBA" id="ARBA00023015"/>
    </source>
</evidence>
<dbReference type="PRINTS" id="PR00778">
    <property type="entry name" value="HTHARSR"/>
</dbReference>
<dbReference type="SUPFAM" id="SSF46785">
    <property type="entry name" value="Winged helix' DNA-binding domain"/>
    <property type="match status" value="1"/>
</dbReference>
<dbReference type="NCBIfam" id="NF033788">
    <property type="entry name" value="HTH_metalloreg"/>
    <property type="match status" value="1"/>
</dbReference>
<dbReference type="InterPro" id="IPR001845">
    <property type="entry name" value="HTH_ArsR_DNA-bd_dom"/>
</dbReference>
<keyword evidence="1" id="KW-0805">Transcription regulation</keyword>
<dbReference type="PANTHER" id="PTHR43132:SF8">
    <property type="entry name" value="HTH-TYPE TRANSCRIPTIONAL REGULATOR KMTR"/>
    <property type="match status" value="1"/>
</dbReference>
<evidence type="ECO:0000313" key="5">
    <source>
        <dbReference type="EMBL" id="MEW1976720.1"/>
    </source>
</evidence>
<evidence type="ECO:0000256" key="2">
    <source>
        <dbReference type="ARBA" id="ARBA00023125"/>
    </source>
</evidence>
<comment type="caution">
    <text evidence="5">The sequence shown here is derived from an EMBL/GenBank/DDBJ whole genome shotgun (WGS) entry which is preliminary data.</text>
</comment>
<dbReference type="InterPro" id="IPR036388">
    <property type="entry name" value="WH-like_DNA-bd_sf"/>
</dbReference>